<feature type="region of interest" description="Disordered" evidence="1">
    <location>
        <begin position="1"/>
        <end position="50"/>
    </location>
</feature>
<dbReference type="STRING" id="543379.A0A232FC51"/>
<comment type="caution">
    <text evidence="2">The sequence shown here is derived from an EMBL/GenBank/DDBJ whole genome shotgun (WGS) entry which is preliminary data.</text>
</comment>
<accession>A0A232FC51</accession>
<evidence type="ECO:0000313" key="3">
    <source>
        <dbReference type="Proteomes" id="UP000215335"/>
    </source>
</evidence>
<evidence type="ECO:0000313" key="2">
    <source>
        <dbReference type="EMBL" id="OXU28018.1"/>
    </source>
</evidence>
<evidence type="ECO:0000256" key="1">
    <source>
        <dbReference type="SAM" id="MobiDB-lite"/>
    </source>
</evidence>
<sequence>MPSKAGASSKSPTESGLKESKQRKKKKQQQSSSSHDKENCKEQKKAGHKMPCCGCTRNRNSDILSEDPMLSDQQQYRYMTGDEMKSMGDDSMRVNVTDDERDNRHSGAPTITEMITKESYNRQNAANLKPDNVDINRHPVHVGTYGVGIFCIFCTKLTSKLSKHEHGLEQPSIITRRFCSEISASLESLNTSLAALGIVPKGQGMWRDSFVLQIRSVVYASKF</sequence>
<reference evidence="2 3" key="1">
    <citation type="journal article" date="2017" name="Curr. Biol.">
        <title>The Evolution of Venom by Co-option of Single-Copy Genes.</title>
        <authorList>
            <person name="Martinson E.O."/>
            <person name="Mrinalini"/>
            <person name="Kelkar Y.D."/>
            <person name="Chang C.H."/>
            <person name="Werren J.H."/>
        </authorList>
    </citation>
    <scope>NUCLEOTIDE SEQUENCE [LARGE SCALE GENOMIC DNA]</scope>
    <source>
        <strain evidence="2 3">Alberta</strain>
        <tissue evidence="2">Whole body</tissue>
    </source>
</reference>
<name>A0A232FC51_9HYME</name>
<proteinExistence type="predicted"/>
<dbReference type="AlphaFoldDB" id="A0A232FC51"/>
<dbReference type="EMBL" id="NNAY01000492">
    <property type="protein sequence ID" value="OXU28018.1"/>
    <property type="molecule type" value="Genomic_DNA"/>
</dbReference>
<protein>
    <submittedName>
        <fullName evidence="2">Uncharacterized protein</fullName>
    </submittedName>
</protein>
<feature type="compositionally biased region" description="Polar residues" evidence="1">
    <location>
        <begin position="1"/>
        <end position="14"/>
    </location>
</feature>
<organism evidence="2 3">
    <name type="scientific">Trichomalopsis sarcophagae</name>
    <dbReference type="NCBI Taxonomy" id="543379"/>
    <lineage>
        <taxon>Eukaryota</taxon>
        <taxon>Metazoa</taxon>
        <taxon>Ecdysozoa</taxon>
        <taxon>Arthropoda</taxon>
        <taxon>Hexapoda</taxon>
        <taxon>Insecta</taxon>
        <taxon>Pterygota</taxon>
        <taxon>Neoptera</taxon>
        <taxon>Endopterygota</taxon>
        <taxon>Hymenoptera</taxon>
        <taxon>Apocrita</taxon>
        <taxon>Proctotrupomorpha</taxon>
        <taxon>Chalcidoidea</taxon>
        <taxon>Pteromalidae</taxon>
        <taxon>Pteromalinae</taxon>
        <taxon>Trichomalopsis</taxon>
    </lineage>
</organism>
<feature type="compositionally biased region" description="Basic and acidic residues" evidence="1">
    <location>
        <begin position="34"/>
        <end position="45"/>
    </location>
</feature>
<gene>
    <name evidence="2" type="ORF">TSAR_004367</name>
</gene>
<keyword evidence="3" id="KW-1185">Reference proteome</keyword>
<dbReference type="OrthoDB" id="6702980at2759"/>
<dbReference type="Proteomes" id="UP000215335">
    <property type="component" value="Unassembled WGS sequence"/>
</dbReference>